<accession>X7F555</accession>
<dbReference type="Proteomes" id="UP000023430">
    <property type="component" value="Unassembled WGS sequence"/>
</dbReference>
<dbReference type="RefSeq" id="WP_043772962.1">
    <property type="nucleotide sequence ID" value="NZ_JAME01000025.1"/>
</dbReference>
<protein>
    <recommendedName>
        <fullName evidence="4">Transporter</fullName>
    </recommendedName>
</protein>
<dbReference type="STRING" id="1449351.RISW2_10440"/>
<dbReference type="AlphaFoldDB" id="X7F555"/>
<sequence>MRRFLALCLAGLGAAPTVEAGAWPQERGSWFASAAVHLTWPQDVTTWTGLQPTGRYDALYLEYGVTDRLTAGLDLGRSVSGAGKMVGFVRWPLTREGARIRIATELGLGRIEGAAVVRPGLSVGMGWDRGWVAADALVEQPLGGGTGADVKVDVTFGLTGARGRKTLLQVQMGQESGDPAFLRLAPSLVWPLTDHLSVEIGGAYGLVGDASMGIKLGLWADF</sequence>
<evidence type="ECO:0000313" key="3">
    <source>
        <dbReference type="Proteomes" id="UP000023430"/>
    </source>
</evidence>
<feature type="chain" id="PRO_5004977474" description="Transporter" evidence="1">
    <location>
        <begin position="21"/>
        <end position="222"/>
    </location>
</feature>
<dbReference type="OrthoDB" id="7857490at2"/>
<organism evidence="2 3">
    <name type="scientific">Roseivivax isoporae LMG 25204</name>
    <dbReference type="NCBI Taxonomy" id="1449351"/>
    <lineage>
        <taxon>Bacteria</taxon>
        <taxon>Pseudomonadati</taxon>
        <taxon>Pseudomonadota</taxon>
        <taxon>Alphaproteobacteria</taxon>
        <taxon>Rhodobacterales</taxon>
        <taxon>Roseobacteraceae</taxon>
        <taxon>Roseivivax</taxon>
    </lineage>
</organism>
<evidence type="ECO:0000313" key="2">
    <source>
        <dbReference type="EMBL" id="ETX27878.1"/>
    </source>
</evidence>
<gene>
    <name evidence="2" type="ORF">RISW2_10440</name>
</gene>
<proteinExistence type="predicted"/>
<name>X7F555_9RHOB</name>
<evidence type="ECO:0008006" key="4">
    <source>
        <dbReference type="Google" id="ProtNLM"/>
    </source>
</evidence>
<evidence type="ECO:0000256" key="1">
    <source>
        <dbReference type="SAM" id="SignalP"/>
    </source>
</evidence>
<reference evidence="2 3" key="1">
    <citation type="submission" date="2014-01" db="EMBL/GenBank/DDBJ databases">
        <title>Roseivivax isoporae LMG 25204 Genome Sequencing.</title>
        <authorList>
            <person name="Lai Q."/>
            <person name="Li G."/>
            <person name="Shao Z."/>
        </authorList>
    </citation>
    <scope>NUCLEOTIDE SEQUENCE [LARGE SCALE GENOMIC DNA]</scope>
    <source>
        <strain evidence="2 3">LMG 25204</strain>
    </source>
</reference>
<keyword evidence="3" id="KW-1185">Reference proteome</keyword>
<dbReference type="EMBL" id="JAME01000025">
    <property type="protein sequence ID" value="ETX27878.1"/>
    <property type="molecule type" value="Genomic_DNA"/>
</dbReference>
<dbReference type="eggNOG" id="ENOG50307R7">
    <property type="taxonomic scope" value="Bacteria"/>
</dbReference>
<feature type="signal peptide" evidence="1">
    <location>
        <begin position="1"/>
        <end position="20"/>
    </location>
</feature>
<keyword evidence="1" id="KW-0732">Signal</keyword>
<comment type="caution">
    <text evidence="2">The sequence shown here is derived from an EMBL/GenBank/DDBJ whole genome shotgun (WGS) entry which is preliminary data.</text>
</comment>